<dbReference type="Pfam" id="PF16734">
    <property type="entry name" value="Pilin_GH"/>
    <property type="match status" value="1"/>
</dbReference>
<dbReference type="PATRIC" id="fig|224013.5.peg.2809"/>
<dbReference type="Proteomes" id="UP000062645">
    <property type="component" value="Chromosome"/>
</dbReference>
<dbReference type="RefSeq" id="WP_062292323.1">
    <property type="nucleotide sequence ID" value="NZ_CP012036.1"/>
</dbReference>
<gene>
    <name evidence="2" type="ORF">ACX27_11600</name>
</gene>
<accession>A0A0M5MGZ9</accession>
<dbReference type="KEGG" id="npz:ACX27_11600"/>
<sequence>MTPMKLSLFGLLSSLSFICCLTTPSNVTANTVTDKQHQQISVQELDLKKQILFRLGSVGRVQQAYFLEQQVFATQIKQLGIDDLENSIPGYQWQIFTDKKAKKNCHDCIITTAK</sequence>
<dbReference type="STRING" id="224013.ACX27_11600"/>
<reference evidence="3" key="1">
    <citation type="submission" date="2015-07" db="EMBL/GenBank/DDBJ databases">
        <title>Genome Of Nitrogen-Fixing Cyanobacterium Nostoc piscinale CENA21 From Solimoes/Amazon River Floodplain Sediments And Comparative Genomics To Uncover Biosynthetic Natural Products Potential.</title>
        <authorList>
            <person name="Leao T.F."/>
            <person name="Leao P.N."/>
            <person name="Guimaraes P.I."/>
            <person name="de Melo A.G.C."/>
            <person name="Ramos R.T.J."/>
            <person name="Silva A."/>
            <person name="Fiore M.F."/>
            <person name="Schneider M.P.C."/>
        </authorList>
    </citation>
    <scope>NUCLEOTIDE SEQUENCE [LARGE SCALE GENOMIC DNA]</scope>
    <source>
        <strain evidence="3">CENA21</strain>
    </source>
</reference>
<evidence type="ECO:0000256" key="1">
    <source>
        <dbReference type="SAM" id="SignalP"/>
    </source>
</evidence>
<dbReference type="InterPro" id="IPR031975">
    <property type="entry name" value="Pilin_GH"/>
</dbReference>
<dbReference type="EMBL" id="CP012036">
    <property type="protein sequence ID" value="ALF53342.1"/>
    <property type="molecule type" value="Genomic_DNA"/>
</dbReference>
<feature type="chain" id="PRO_5005805776" evidence="1">
    <location>
        <begin position="30"/>
        <end position="114"/>
    </location>
</feature>
<name>A0A0M5MGZ9_9NOSO</name>
<evidence type="ECO:0000313" key="3">
    <source>
        <dbReference type="Proteomes" id="UP000062645"/>
    </source>
</evidence>
<organism evidence="2 3">
    <name type="scientific">Nostoc piscinale CENA21</name>
    <dbReference type="NCBI Taxonomy" id="224013"/>
    <lineage>
        <taxon>Bacteria</taxon>
        <taxon>Bacillati</taxon>
        <taxon>Cyanobacteriota</taxon>
        <taxon>Cyanophyceae</taxon>
        <taxon>Nostocales</taxon>
        <taxon>Nostocaceae</taxon>
        <taxon>Nostoc</taxon>
    </lineage>
</organism>
<evidence type="ECO:0000313" key="2">
    <source>
        <dbReference type="EMBL" id="ALF53342.1"/>
    </source>
</evidence>
<keyword evidence="1" id="KW-0732">Signal</keyword>
<dbReference type="AlphaFoldDB" id="A0A0M5MGZ9"/>
<protein>
    <submittedName>
        <fullName evidence="2">Uncharacterized protein</fullName>
    </submittedName>
</protein>
<proteinExistence type="predicted"/>
<dbReference type="OrthoDB" id="455043at2"/>
<keyword evidence="3" id="KW-1185">Reference proteome</keyword>
<reference evidence="2 3" key="2">
    <citation type="journal article" date="2016" name="Genome Announc.">
        <title>Draft Genome Sequence of the N2-Fixing Cyanobacterium Nostoc piscinale CENA21, Isolated from the Brazilian Amazon Floodplain.</title>
        <authorList>
            <person name="Leao T."/>
            <person name="Guimaraes P.I."/>
            <person name="de Melo A.G."/>
            <person name="Ramos R.T."/>
            <person name="Leao P.N."/>
            <person name="Silva A."/>
            <person name="Fiore M.F."/>
            <person name="Schneider M.P."/>
        </authorList>
    </citation>
    <scope>NUCLEOTIDE SEQUENCE [LARGE SCALE GENOMIC DNA]</scope>
    <source>
        <strain evidence="2 3">CENA21</strain>
    </source>
</reference>
<feature type="signal peptide" evidence="1">
    <location>
        <begin position="1"/>
        <end position="29"/>
    </location>
</feature>